<dbReference type="EMBL" id="JAMFTS010000004">
    <property type="protein sequence ID" value="KAJ4768453.1"/>
    <property type="molecule type" value="Genomic_DNA"/>
</dbReference>
<sequence length="936" mass="103200">MAMGVELNRGFSIRDYVAKTRSIDVGKCRPFDGESLPEMDVRKFRWWSDVAAAAGPSVARQRTPKKKKRSIVELFAISPQITAVGDETNDSDGEMEGSAGARTGEEERVEEVSGGEGLYYADLAAVSKREENESKLQVKNCRGDKSKKMKSNVETRRLQIKICVAQKEKTRKPKITSSLSISQLLQEVKRKKMLRKTLKLSFQAKNKKKKKKKFPSILSKKENNLKLSPKSTPKSKPTNLSVQSILKKQVKSSPLKKHVTFSGKNDIFGGEQSSSSPVELFPVPGTGYPDTDDPTLVQDIELAEEPEVTAVSNESGVEKGNDNSLEKCVDLNKILESSDACIEINEDFARERPELMVQSMTEPLNSCLIDKHQVSHANSSVSLPSTNICSRDLISVSSSTGSNKSTSADTRLNTDGFSNLCFVEDFVGLPLNSQGELAINPNPDFISNSSELFKRDETLPGPLGEVLFPGPVPVPIPVPSPIRPIATASTDQTDVRLGPLYFKDKFGTEHYYAPLMPIRPGFGFMHLPGFERMEIQSYEPLLDPTSKHTNIYQIQNSNSEPTVRLMGKNVSVGKSSKDCVGLNNRSVWVDKGNGYINGDNFPFCRGKNHGLSFSVEPRFNEPQRQVYSHAGNSVPNGYSSRPVPHINPVITHYNGFEYKKSAISQQVLLNSTHCKHSQSRSISFASSSNQADVPQWIQNPRSKTHIPSFASYINPTIVEKSPLVVTGNRPNLTSPFPGSVISFPAFNSGNNYVHSRPCISIAPCNSTFMPSHLPGRPDFASKDKGKVRNKSKYHILRPSDYIKQNNKRLLERDDMLVRPPLKRHFQSDLGSIAKPRGPGTCVGSEGMLDFGMTVGRAANTQVANTKLNELSTGRFSGPVLGFMVKSGPLKLSAGVRHVLAPGPNMDRANPRPIHFMKPLIGGASLCQKSTEEIYRF</sequence>
<accession>A0AAV8DPX6</accession>
<feature type="region of interest" description="Disordered" evidence="1">
    <location>
        <begin position="201"/>
        <end position="241"/>
    </location>
</feature>
<keyword evidence="3" id="KW-1185">Reference proteome</keyword>
<dbReference type="AlphaFoldDB" id="A0AAV8DPX6"/>
<reference evidence="2" key="1">
    <citation type="submission" date="2022-08" db="EMBL/GenBank/DDBJ databases">
        <authorList>
            <person name="Marques A."/>
        </authorList>
    </citation>
    <scope>NUCLEOTIDE SEQUENCE</scope>
    <source>
        <strain evidence="2">RhyPub2mFocal</strain>
        <tissue evidence="2">Leaves</tissue>
    </source>
</reference>
<dbReference type="PANTHER" id="PTHR36892:SF1">
    <property type="entry name" value="OS05G0518200 PROTEIN"/>
    <property type="match status" value="1"/>
</dbReference>
<evidence type="ECO:0000313" key="3">
    <source>
        <dbReference type="Proteomes" id="UP001140206"/>
    </source>
</evidence>
<organism evidence="2 3">
    <name type="scientific">Rhynchospora pubera</name>
    <dbReference type="NCBI Taxonomy" id="906938"/>
    <lineage>
        <taxon>Eukaryota</taxon>
        <taxon>Viridiplantae</taxon>
        <taxon>Streptophyta</taxon>
        <taxon>Embryophyta</taxon>
        <taxon>Tracheophyta</taxon>
        <taxon>Spermatophyta</taxon>
        <taxon>Magnoliopsida</taxon>
        <taxon>Liliopsida</taxon>
        <taxon>Poales</taxon>
        <taxon>Cyperaceae</taxon>
        <taxon>Cyperoideae</taxon>
        <taxon>Rhynchosporeae</taxon>
        <taxon>Rhynchospora</taxon>
    </lineage>
</organism>
<evidence type="ECO:0000313" key="2">
    <source>
        <dbReference type="EMBL" id="KAJ4768453.1"/>
    </source>
</evidence>
<proteinExistence type="predicted"/>
<protein>
    <submittedName>
        <fullName evidence="2">Embryonic flower 1 (EMF1)</fullName>
    </submittedName>
</protein>
<dbReference type="PANTHER" id="PTHR36892">
    <property type="entry name" value="OS01G0201800 PROTEIN"/>
    <property type="match status" value="1"/>
</dbReference>
<feature type="compositionally biased region" description="Low complexity" evidence="1">
    <location>
        <begin position="225"/>
        <end position="241"/>
    </location>
</feature>
<feature type="compositionally biased region" description="Basic residues" evidence="1">
    <location>
        <begin position="205"/>
        <end position="214"/>
    </location>
</feature>
<evidence type="ECO:0000256" key="1">
    <source>
        <dbReference type="SAM" id="MobiDB-lite"/>
    </source>
</evidence>
<dbReference type="Proteomes" id="UP001140206">
    <property type="component" value="Chromosome 4"/>
</dbReference>
<gene>
    <name evidence="2" type="ORF">LUZ62_078828</name>
</gene>
<name>A0AAV8DPX6_9POAL</name>
<comment type="caution">
    <text evidence="2">The sequence shown here is derived from an EMBL/GenBank/DDBJ whole genome shotgun (WGS) entry which is preliminary data.</text>
</comment>
<feature type="region of interest" description="Disordered" evidence="1">
    <location>
        <begin position="84"/>
        <end position="105"/>
    </location>
</feature>